<reference evidence="1" key="1">
    <citation type="journal article" date="2014" name="Front. Microbiol.">
        <title>High frequency of phylogenetically diverse reductive dehalogenase-homologous genes in deep subseafloor sedimentary metagenomes.</title>
        <authorList>
            <person name="Kawai M."/>
            <person name="Futagami T."/>
            <person name="Toyoda A."/>
            <person name="Takaki Y."/>
            <person name="Nishi S."/>
            <person name="Hori S."/>
            <person name="Arai W."/>
            <person name="Tsubouchi T."/>
            <person name="Morono Y."/>
            <person name="Uchiyama I."/>
            <person name="Ito T."/>
            <person name="Fujiyama A."/>
            <person name="Inagaki F."/>
            <person name="Takami H."/>
        </authorList>
    </citation>
    <scope>NUCLEOTIDE SEQUENCE</scope>
    <source>
        <strain evidence="1">Expedition CK06-06</strain>
    </source>
</reference>
<sequence>MASAQEISDFLRQVEKRAFRQTAYAVRDDHVALDIVQDAMLKLADKYA</sequence>
<dbReference type="SUPFAM" id="SSF88946">
    <property type="entry name" value="Sigma2 domain of RNA polymerase sigma factors"/>
    <property type="match status" value="1"/>
</dbReference>
<protein>
    <submittedName>
        <fullName evidence="1">Uncharacterized protein</fullName>
    </submittedName>
</protein>
<dbReference type="AlphaFoldDB" id="X1KHY6"/>
<dbReference type="GO" id="GO:0003700">
    <property type="term" value="F:DNA-binding transcription factor activity"/>
    <property type="evidence" value="ECO:0007669"/>
    <property type="project" value="InterPro"/>
</dbReference>
<accession>X1KHY6</accession>
<name>X1KHY6_9ZZZZ</name>
<organism evidence="1">
    <name type="scientific">marine sediment metagenome</name>
    <dbReference type="NCBI Taxonomy" id="412755"/>
    <lineage>
        <taxon>unclassified sequences</taxon>
        <taxon>metagenomes</taxon>
        <taxon>ecological metagenomes</taxon>
    </lineage>
</organism>
<gene>
    <name evidence="1" type="ORF">S03H2_68934</name>
</gene>
<dbReference type="GO" id="GO:0006352">
    <property type="term" value="P:DNA-templated transcription initiation"/>
    <property type="evidence" value="ECO:0007669"/>
    <property type="project" value="InterPro"/>
</dbReference>
<proteinExistence type="predicted"/>
<feature type="non-terminal residue" evidence="1">
    <location>
        <position position="48"/>
    </location>
</feature>
<dbReference type="EMBL" id="BARU01045431">
    <property type="protein sequence ID" value="GAH93230.1"/>
    <property type="molecule type" value="Genomic_DNA"/>
</dbReference>
<evidence type="ECO:0000313" key="1">
    <source>
        <dbReference type="EMBL" id="GAH93230.1"/>
    </source>
</evidence>
<dbReference type="InterPro" id="IPR013325">
    <property type="entry name" value="RNA_pol_sigma_r2"/>
</dbReference>
<comment type="caution">
    <text evidence="1">The sequence shown here is derived from an EMBL/GenBank/DDBJ whole genome shotgun (WGS) entry which is preliminary data.</text>
</comment>